<name>A0A0F9FAZ2_9ZZZZ</name>
<proteinExistence type="predicted"/>
<evidence type="ECO:0000256" key="1">
    <source>
        <dbReference type="SAM" id="Phobius"/>
    </source>
</evidence>
<keyword evidence="1" id="KW-0812">Transmembrane</keyword>
<comment type="caution">
    <text evidence="2">The sequence shown here is derived from an EMBL/GenBank/DDBJ whole genome shotgun (WGS) entry which is preliminary data.</text>
</comment>
<keyword evidence="1" id="KW-0472">Membrane</keyword>
<feature type="non-terminal residue" evidence="2">
    <location>
        <position position="1"/>
    </location>
</feature>
<feature type="transmembrane region" description="Helical" evidence="1">
    <location>
        <begin position="65"/>
        <end position="88"/>
    </location>
</feature>
<dbReference type="EMBL" id="LAZR01021992">
    <property type="protein sequence ID" value="KKL83378.1"/>
    <property type="molecule type" value="Genomic_DNA"/>
</dbReference>
<evidence type="ECO:0000313" key="2">
    <source>
        <dbReference type="EMBL" id="KKL83378.1"/>
    </source>
</evidence>
<sequence>VIAVDAEPRSDGAIVRDAPEGADGKHLLGCELSHAVPLATQILERPQPMGDCVSMIFKASYPLKVLWGIVRLYAVLVVDLLLAGGAFSDKGPRYKRVRASVVLLPVNPQVIDSVPVFIDIWGQKVARWVTARAGNATAHFASVANFVLDKARNDSPDGRIGEHRNHPFGVMRSDVHRVAGAFVMGQV</sequence>
<protein>
    <submittedName>
        <fullName evidence="2">Uncharacterized protein</fullName>
    </submittedName>
</protein>
<dbReference type="AlphaFoldDB" id="A0A0F9FAZ2"/>
<accession>A0A0F9FAZ2</accession>
<keyword evidence="1" id="KW-1133">Transmembrane helix</keyword>
<reference evidence="2" key="1">
    <citation type="journal article" date="2015" name="Nature">
        <title>Complex archaea that bridge the gap between prokaryotes and eukaryotes.</title>
        <authorList>
            <person name="Spang A."/>
            <person name="Saw J.H."/>
            <person name="Jorgensen S.L."/>
            <person name="Zaremba-Niedzwiedzka K."/>
            <person name="Martijn J."/>
            <person name="Lind A.E."/>
            <person name="van Eijk R."/>
            <person name="Schleper C."/>
            <person name="Guy L."/>
            <person name="Ettema T.J."/>
        </authorList>
    </citation>
    <scope>NUCLEOTIDE SEQUENCE</scope>
</reference>
<organism evidence="2">
    <name type="scientific">marine sediment metagenome</name>
    <dbReference type="NCBI Taxonomy" id="412755"/>
    <lineage>
        <taxon>unclassified sequences</taxon>
        <taxon>metagenomes</taxon>
        <taxon>ecological metagenomes</taxon>
    </lineage>
</organism>
<gene>
    <name evidence="2" type="ORF">LCGC14_1975320</name>
</gene>